<evidence type="ECO:0000313" key="10">
    <source>
        <dbReference type="EMBL" id="AEB68594.1"/>
    </source>
</evidence>
<dbReference type="Pfam" id="PF12704">
    <property type="entry name" value="MacB_PCD"/>
    <property type="match status" value="1"/>
</dbReference>
<evidence type="ECO:0000256" key="2">
    <source>
        <dbReference type="ARBA" id="ARBA00022475"/>
    </source>
</evidence>
<accession>F4BX38</accession>
<dbReference type="GO" id="GO:0005886">
    <property type="term" value="C:plasma membrane"/>
    <property type="evidence" value="ECO:0007669"/>
    <property type="project" value="UniProtKB-SubCell"/>
</dbReference>
<gene>
    <name evidence="10" type="ordered locus">MCON_2040</name>
</gene>
<feature type="transmembrane region" description="Helical" evidence="7">
    <location>
        <begin position="288"/>
        <end position="313"/>
    </location>
</feature>
<organism evidence="10 11">
    <name type="scientific">Methanothrix soehngenii (strain ATCC 5969 / DSM 3671 / JCM 10134 / NBRC 103675 / OCM 69 / GP-6)</name>
    <name type="common">Methanosaeta concilii</name>
    <dbReference type="NCBI Taxonomy" id="990316"/>
    <lineage>
        <taxon>Archaea</taxon>
        <taxon>Methanobacteriati</taxon>
        <taxon>Methanobacteriota</taxon>
        <taxon>Stenosarchaea group</taxon>
        <taxon>Methanomicrobia</taxon>
        <taxon>Methanotrichales</taxon>
        <taxon>Methanotrichaceae</taxon>
        <taxon>Methanothrix</taxon>
    </lineage>
</organism>
<dbReference type="PANTHER" id="PTHR30572:SF4">
    <property type="entry name" value="ABC TRANSPORTER PERMEASE YTRF"/>
    <property type="match status" value="1"/>
</dbReference>
<feature type="transmembrane region" description="Helical" evidence="7">
    <location>
        <begin position="378"/>
        <end position="397"/>
    </location>
</feature>
<name>F4BX38_METSG</name>
<feature type="transmembrane region" description="Helical" evidence="7">
    <location>
        <begin position="343"/>
        <end position="366"/>
    </location>
</feature>
<comment type="subcellular location">
    <subcellularLocation>
        <location evidence="1">Cell membrane</location>
        <topology evidence="1">Multi-pass membrane protein</topology>
    </subcellularLocation>
</comment>
<keyword evidence="3 7" id="KW-0812">Transmembrane</keyword>
<evidence type="ECO:0000256" key="4">
    <source>
        <dbReference type="ARBA" id="ARBA00022989"/>
    </source>
</evidence>
<keyword evidence="11" id="KW-1185">Reference proteome</keyword>
<dbReference type="GO" id="GO:0022857">
    <property type="term" value="F:transmembrane transporter activity"/>
    <property type="evidence" value="ECO:0007669"/>
    <property type="project" value="TreeGrafter"/>
</dbReference>
<evidence type="ECO:0000256" key="3">
    <source>
        <dbReference type="ARBA" id="ARBA00022692"/>
    </source>
</evidence>
<proteinExistence type="inferred from homology"/>
<dbReference type="EMBL" id="CP002565">
    <property type="protein sequence ID" value="AEB68594.1"/>
    <property type="molecule type" value="Genomic_DNA"/>
</dbReference>
<evidence type="ECO:0000256" key="1">
    <source>
        <dbReference type="ARBA" id="ARBA00004651"/>
    </source>
</evidence>
<dbReference type="Pfam" id="PF02687">
    <property type="entry name" value="FtsX"/>
    <property type="match status" value="1"/>
</dbReference>
<dbReference type="Proteomes" id="UP000007807">
    <property type="component" value="Chromosome"/>
</dbReference>
<evidence type="ECO:0000256" key="7">
    <source>
        <dbReference type="SAM" id="Phobius"/>
    </source>
</evidence>
<dbReference type="InterPro" id="IPR025857">
    <property type="entry name" value="MacB_PCD"/>
</dbReference>
<dbReference type="InterPro" id="IPR050250">
    <property type="entry name" value="Macrolide_Exporter_MacB"/>
</dbReference>
<evidence type="ECO:0000256" key="5">
    <source>
        <dbReference type="ARBA" id="ARBA00023136"/>
    </source>
</evidence>
<feature type="domain" description="MacB-like periplasmic core" evidence="9">
    <location>
        <begin position="24"/>
        <end position="254"/>
    </location>
</feature>
<dbReference type="HOGENOM" id="CLU_000604_8_0_2"/>
<reference evidence="10 11" key="1">
    <citation type="journal article" date="2011" name="J. Bacteriol.">
        <title>Complete genome sequence of Methanosaeta concilii, a specialist in aceticlastic methanogenesis.</title>
        <authorList>
            <person name="Barber R.D."/>
            <person name="Zhang L."/>
            <person name="Harnack M."/>
            <person name="Olson M.V."/>
            <person name="Kaul R."/>
            <person name="Ingram-Smith C."/>
            <person name="Smith K.S."/>
        </authorList>
    </citation>
    <scope>NUCLEOTIDE SEQUENCE [LARGE SCALE GENOMIC DNA]</scope>
    <source>
        <strain evidence="11">ATCC 5969 / DSM 3671 / JCM 10134 / NBRC 103675 / OCM 69 / GP-6</strain>
    </source>
</reference>
<protein>
    <submittedName>
        <fullName evidence="10">Efflux ABC transporter, permease protein</fullName>
    </submittedName>
</protein>
<dbReference type="KEGG" id="mcj:MCON_2040"/>
<dbReference type="AlphaFoldDB" id="F4BX38"/>
<dbReference type="PANTHER" id="PTHR30572">
    <property type="entry name" value="MEMBRANE COMPONENT OF TRANSPORTER-RELATED"/>
    <property type="match status" value="1"/>
</dbReference>
<dbReference type="InParanoid" id="F4BX38"/>
<evidence type="ECO:0000313" key="11">
    <source>
        <dbReference type="Proteomes" id="UP000007807"/>
    </source>
</evidence>
<keyword evidence="4 7" id="KW-1133">Transmembrane helix</keyword>
<evidence type="ECO:0000256" key="6">
    <source>
        <dbReference type="ARBA" id="ARBA00038076"/>
    </source>
</evidence>
<evidence type="ECO:0000259" key="9">
    <source>
        <dbReference type="Pfam" id="PF12704"/>
    </source>
</evidence>
<dbReference type="InterPro" id="IPR003838">
    <property type="entry name" value="ABC3_permease_C"/>
</dbReference>
<evidence type="ECO:0000259" key="8">
    <source>
        <dbReference type="Pfam" id="PF02687"/>
    </source>
</evidence>
<feature type="transmembrane region" description="Helical" evidence="7">
    <location>
        <begin position="25"/>
        <end position="45"/>
    </location>
</feature>
<dbReference type="STRING" id="990316.MCON_2040"/>
<feature type="domain" description="ABC3 transporter permease C-terminal" evidence="8">
    <location>
        <begin position="293"/>
        <end position="405"/>
    </location>
</feature>
<sequence>MARMRLQDMLEFISLGFKSDRFKTLMSSLGIIIGVLAIVVMLSVGEGLYSGVSSQFSTLDLDVIHVIPGSARFGGPDGEPGSRNAAEPAKFTDKDTKVLENVVGVKNVAPQTGASVVISFRNTNSSGSLTGVDPDKEQDLKEKVAQGRWLSGSDYRSIVIGNGISQETFRMKVTPGNKIRLYYRDQPMDFTVVGVLEEEEESGFGGGMGDSADNAMYVTHKAMEELLDEENYYYQTFQVTVSDPDQVDYIIERIINDLRRYHKDEAYDATTARDMLSTLMSTLSMIKYALAGIGAISLLVGGIGIANVMMLTVKERIREIGTMLALGATVEDIRRQYLLEAGVLGMVSSLIGIILGVGTSLLIGSLAGLPSSITPESIVLGVLFGVLTTTIAGYYPANKAAKLDPIEALRAE</sequence>
<keyword evidence="2" id="KW-1003">Cell membrane</keyword>
<keyword evidence="5 7" id="KW-0472">Membrane</keyword>
<comment type="similarity">
    <text evidence="6">Belongs to the ABC-4 integral membrane protein family.</text>
</comment>